<dbReference type="InterPro" id="IPR012547">
    <property type="entry name" value="PDDEXK_9"/>
</dbReference>
<reference evidence="1" key="2">
    <citation type="submission" date="2019-01" db="EMBL/GenBank/DDBJ databases">
        <authorList>
            <consortium name="NCBI Pathogen Detection Project"/>
        </authorList>
    </citation>
    <scope>NUCLEOTIDE SEQUENCE</scope>
    <source>
        <strain evidence="1">BCW_3452</strain>
    </source>
</reference>
<dbReference type="Pfam" id="PF08011">
    <property type="entry name" value="PDDEXK_9"/>
    <property type="match status" value="1"/>
</dbReference>
<accession>A0A8H9MY19</accession>
<gene>
    <name evidence="1" type="ORF">I7730_00035</name>
</gene>
<sequence length="551" mass="63450">MMLSGFIRDKNLEAIMTKAHREQKPIRFNGRHTFACVSTMMDELEDLVEQSNSTHQGRYHLKEWLRSFNDNNFCVHLANLEAKKYQEDLVDYIVSLRSKLSGVGEYRFRRDPYTELVRLSENMKEITWSRNGVLDFIERCNLRYIDRGDHLTVPSMKVTDYVFLLNADESSKLKFVTRTVVLVSGTQVDCLEEIANIASLEYVEAVVVVGFGDCPSRIYLTHRLNDIYGSHLSKLLLDSESLFNEVAHIDEGLRDCISDVLSRIKHVDEEFQDYIDRVLLNPSHYRQQVKLLKKATSEASRRLSAADRMGFLYGISQRCLVDLKLYLGVITRACEAKLSSDLSYGDIDQAIHSLINAIQKNRMLYGEKKKGDIHSEEVIASILKTLLETRFDEVFSVTQEEKNGSGFSDIAIKKSVSDLALIECKMLRNANERQKNQKKVAEGMHQVYERYSQRLFCSVPFEPLLYLVLFAVDPNWKEIRKDVENAIESYCERNSLKLTLHGVRNKSCIEVRIRETQGVSERDVIIQVVIVALEDVVNRDDYALKRLDPKG</sequence>
<evidence type="ECO:0000313" key="2">
    <source>
        <dbReference type="Proteomes" id="UP000863257"/>
    </source>
</evidence>
<dbReference type="AlphaFoldDB" id="A0A8H9MY19"/>
<evidence type="ECO:0000313" key="1">
    <source>
        <dbReference type="EMBL" id="HAS8538186.1"/>
    </source>
</evidence>
<reference evidence="1" key="1">
    <citation type="journal article" date="2018" name="Genome Biol.">
        <title>SKESA: strategic k-mer extension for scrupulous assemblies.</title>
        <authorList>
            <person name="Souvorov A."/>
            <person name="Agarwala R."/>
            <person name="Lipman D.J."/>
        </authorList>
    </citation>
    <scope>NUCLEOTIDE SEQUENCE</scope>
    <source>
        <strain evidence="1">BCW_3452</strain>
    </source>
</reference>
<protein>
    <submittedName>
        <fullName evidence="1">Uncharacterized protein</fullName>
    </submittedName>
</protein>
<proteinExistence type="predicted"/>
<dbReference type="Proteomes" id="UP000863257">
    <property type="component" value="Unassembled WGS sequence"/>
</dbReference>
<comment type="caution">
    <text evidence="1">The sequence shown here is derived from an EMBL/GenBank/DDBJ whole genome shotgun (WGS) entry which is preliminary data.</text>
</comment>
<name>A0A8H9MY19_VIBVL</name>
<organism evidence="1 2">
    <name type="scientific">Vibrio vulnificus</name>
    <dbReference type="NCBI Taxonomy" id="672"/>
    <lineage>
        <taxon>Bacteria</taxon>
        <taxon>Pseudomonadati</taxon>
        <taxon>Pseudomonadota</taxon>
        <taxon>Gammaproteobacteria</taxon>
        <taxon>Vibrionales</taxon>
        <taxon>Vibrionaceae</taxon>
        <taxon>Vibrio</taxon>
    </lineage>
</organism>
<dbReference type="EMBL" id="DACRBY010000001">
    <property type="protein sequence ID" value="HAS8538186.1"/>
    <property type="molecule type" value="Genomic_DNA"/>
</dbReference>